<dbReference type="InterPro" id="IPR014029">
    <property type="entry name" value="NADH_UbQ_OxRdtase_49kDa_CS"/>
</dbReference>
<comment type="similarity">
    <text evidence="1 6 7">Belongs to the complex I 49 kDa subunit family.</text>
</comment>
<dbReference type="SUPFAM" id="SSF56762">
    <property type="entry name" value="HydB/Nqo4-like"/>
    <property type="match status" value="1"/>
</dbReference>
<dbReference type="Gene3D" id="1.10.645.10">
    <property type="entry name" value="Cytochrome-c3 Hydrogenase, chain B"/>
    <property type="match status" value="1"/>
</dbReference>
<keyword evidence="6" id="KW-1003">Cell membrane</keyword>
<organism evidence="9 10">
    <name type="scientific">Candidatus Clostridium stratigraminis</name>
    <dbReference type="NCBI Taxonomy" id="3381661"/>
    <lineage>
        <taxon>Bacteria</taxon>
        <taxon>Bacillati</taxon>
        <taxon>Bacillota</taxon>
        <taxon>Clostridia</taxon>
        <taxon>Eubacteriales</taxon>
        <taxon>Clostridiaceae</taxon>
        <taxon>Clostridium</taxon>
    </lineage>
</organism>
<evidence type="ECO:0000313" key="9">
    <source>
        <dbReference type="EMBL" id="MFL0246021.1"/>
    </source>
</evidence>
<comment type="function">
    <text evidence="6">NDH-1 shuttles electrons from NADH, via FMN and iron-sulfur (Fe-S) centers, to quinones in the respiratory chain. The immediate electron acceptor for the enzyme in this species is believed to be a menaquinone. Couples the redox reaction to proton translocation (for every two electrons transferred, four hydrogen ions are translocated across the cytoplasmic membrane), and thus conserves the redox energy in a proton gradient.</text>
</comment>
<keyword evidence="6" id="KW-0472">Membrane</keyword>
<dbReference type="EMBL" id="JBJHZZ010000001">
    <property type="protein sequence ID" value="MFL0246021.1"/>
    <property type="molecule type" value="Genomic_DNA"/>
</dbReference>
<dbReference type="NCBIfam" id="NF004739">
    <property type="entry name" value="PRK06075.1"/>
    <property type="match status" value="1"/>
</dbReference>
<evidence type="ECO:0000256" key="2">
    <source>
        <dbReference type="ARBA" id="ARBA00022448"/>
    </source>
</evidence>
<sequence>MSLLEENFETQEYQINLGPQHPSTHGVFRALLTLNGEYIVKCENHIGYLHRGMEKLAEDRTYAQFAALTPRIDYLAGALNNWGYVMAAEKLIGIEVPERAEYLRVIVGELQRVASHLIMISSTLIDLNATTGWMYGFTAREYTLDLLEMITGSRMTPNYCVIGGVMDDLPEGFIEAFEKNLPLIEERIKDIDGLITGNEIFQGRTKGIGVITKEMIERYCITGPNVRCAGIPYDLRKVAPYSVYDKFDFEVPVLQNGDSFDRYYMRILEIRESIKIIKQALYNLPEGPIMAKVPRIIKPPIGETYCQIESSKGILGFYLVSDGSTKPYRCHVHSPSFVNIGVFPEIAVGQTLQDFVATLASFDICLAEIDR</sequence>
<comment type="catalytic activity">
    <reaction evidence="6">
        <text>a quinone + NADH + 5 H(+)(in) = a quinol + NAD(+) + 4 H(+)(out)</text>
        <dbReference type="Rhea" id="RHEA:57888"/>
        <dbReference type="ChEBI" id="CHEBI:15378"/>
        <dbReference type="ChEBI" id="CHEBI:24646"/>
        <dbReference type="ChEBI" id="CHEBI:57540"/>
        <dbReference type="ChEBI" id="CHEBI:57945"/>
        <dbReference type="ChEBI" id="CHEBI:132124"/>
    </reaction>
</comment>
<dbReference type="InterPro" id="IPR001135">
    <property type="entry name" value="NADH_Q_OxRdtase_suD"/>
</dbReference>
<comment type="subcellular location">
    <subcellularLocation>
        <location evidence="6">Cell membrane</location>
        <topology evidence="6">Peripheral membrane protein</topology>
        <orientation evidence="6">Cytoplasmic side</orientation>
    </subcellularLocation>
</comment>
<keyword evidence="10" id="KW-1185">Reference proteome</keyword>
<protein>
    <recommendedName>
        <fullName evidence="6">NADH-quinone oxidoreductase subunit D</fullName>
        <ecNumber evidence="6">7.1.1.-</ecNumber>
    </recommendedName>
    <alternativeName>
        <fullName evidence="6">NADH dehydrogenase I subunit D</fullName>
    </alternativeName>
    <alternativeName>
        <fullName evidence="6">NDH-1 subunit D</fullName>
    </alternativeName>
</protein>
<dbReference type="InterPro" id="IPR022885">
    <property type="entry name" value="NDH1_su_D/H"/>
</dbReference>
<keyword evidence="3 6" id="KW-0874">Quinone</keyword>
<dbReference type="InterPro" id="IPR029014">
    <property type="entry name" value="NiFe-Hase_large"/>
</dbReference>
<comment type="caution">
    <text evidence="9">The sequence shown here is derived from an EMBL/GenBank/DDBJ whole genome shotgun (WGS) entry which is preliminary data.</text>
</comment>
<dbReference type="PANTHER" id="PTHR11993:SF10">
    <property type="entry name" value="NADH DEHYDROGENASE [UBIQUINONE] IRON-SULFUR PROTEIN 2, MITOCHONDRIAL"/>
    <property type="match status" value="1"/>
</dbReference>
<gene>
    <name evidence="6" type="primary">nuoD</name>
    <name evidence="9" type="ORF">ACJDUG_03400</name>
</gene>
<dbReference type="PANTHER" id="PTHR11993">
    <property type="entry name" value="NADH-UBIQUINONE OXIDOREDUCTASE 49 KDA SUBUNIT"/>
    <property type="match status" value="1"/>
</dbReference>
<keyword evidence="5 6" id="KW-0520">NAD</keyword>
<name>A0ABW8T099_9CLOT</name>
<feature type="domain" description="NADH-quinone oxidoreductase subunit D" evidence="8">
    <location>
        <begin position="126"/>
        <end position="299"/>
    </location>
</feature>
<dbReference type="RefSeq" id="WP_406768473.1">
    <property type="nucleotide sequence ID" value="NZ_JBJHZZ010000001.1"/>
</dbReference>
<evidence type="ECO:0000259" key="8">
    <source>
        <dbReference type="Pfam" id="PF00346"/>
    </source>
</evidence>
<keyword evidence="2 6" id="KW-0813">Transport</keyword>
<evidence type="ECO:0000256" key="3">
    <source>
        <dbReference type="ARBA" id="ARBA00022719"/>
    </source>
</evidence>
<dbReference type="Proteomes" id="UP001623591">
    <property type="component" value="Unassembled WGS sequence"/>
</dbReference>
<evidence type="ECO:0000256" key="1">
    <source>
        <dbReference type="ARBA" id="ARBA00005769"/>
    </source>
</evidence>
<accession>A0ABW8T099</accession>
<evidence type="ECO:0000256" key="7">
    <source>
        <dbReference type="RuleBase" id="RU003685"/>
    </source>
</evidence>
<keyword evidence="4 6" id="KW-1278">Translocase</keyword>
<dbReference type="EC" id="7.1.1.-" evidence="6"/>
<evidence type="ECO:0000256" key="4">
    <source>
        <dbReference type="ARBA" id="ARBA00022967"/>
    </source>
</evidence>
<comment type="subunit">
    <text evidence="6">NDH-1 is composed of 14 different subunits. Subunits NuoB, C, D, E, F, and G constitute the peripheral sector of the complex.</text>
</comment>
<evidence type="ECO:0000256" key="5">
    <source>
        <dbReference type="ARBA" id="ARBA00023027"/>
    </source>
</evidence>
<reference evidence="9 10" key="1">
    <citation type="submission" date="2024-11" db="EMBL/GenBank/DDBJ databases">
        <authorList>
            <person name="Heng Y.C."/>
            <person name="Lim A.C.H."/>
            <person name="Lee J.K.Y."/>
            <person name="Kittelmann S."/>
        </authorList>
    </citation>
    <scope>NUCLEOTIDE SEQUENCE [LARGE SCALE GENOMIC DNA]</scope>
    <source>
        <strain evidence="9 10">WILCCON 0185</strain>
    </source>
</reference>
<dbReference type="HAMAP" id="MF_01358">
    <property type="entry name" value="NDH1_NuoD"/>
    <property type="match status" value="1"/>
</dbReference>
<dbReference type="PROSITE" id="PS00535">
    <property type="entry name" value="COMPLEX1_49K"/>
    <property type="match status" value="1"/>
</dbReference>
<evidence type="ECO:0000313" key="10">
    <source>
        <dbReference type="Proteomes" id="UP001623591"/>
    </source>
</evidence>
<evidence type="ECO:0000256" key="6">
    <source>
        <dbReference type="HAMAP-Rule" id="MF_01358"/>
    </source>
</evidence>
<dbReference type="Pfam" id="PF00346">
    <property type="entry name" value="Complex1_49kDa"/>
    <property type="match status" value="1"/>
</dbReference>
<proteinExistence type="inferred from homology"/>